<proteinExistence type="predicted"/>
<feature type="transmembrane region" description="Helical" evidence="1">
    <location>
        <begin position="12"/>
        <end position="36"/>
    </location>
</feature>
<dbReference type="Proteomes" id="UP000176299">
    <property type="component" value="Unassembled WGS sequence"/>
</dbReference>
<dbReference type="AlphaFoldDB" id="A0A1G1W4U3"/>
<dbReference type="STRING" id="1802591.A2113_02190"/>
<evidence type="ECO:0000313" key="3">
    <source>
        <dbReference type="Proteomes" id="UP000176299"/>
    </source>
</evidence>
<protein>
    <submittedName>
        <fullName evidence="2">Uncharacterized protein</fullName>
    </submittedName>
</protein>
<gene>
    <name evidence="2" type="ORF">A2113_02190</name>
</gene>
<dbReference type="EMBL" id="MHCN01000001">
    <property type="protein sequence ID" value="OGY22678.1"/>
    <property type="molecule type" value="Genomic_DNA"/>
</dbReference>
<evidence type="ECO:0000256" key="1">
    <source>
        <dbReference type="SAM" id="Phobius"/>
    </source>
</evidence>
<comment type="caution">
    <text evidence="2">The sequence shown here is derived from an EMBL/GenBank/DDBJ whole genome shotgun (WGS) entry which is preliminary data.</text>
</comment>
<sequence length="215" mass="24389">MPENSEQKKINWKNVLVGVAIGVILIWLGVLIWFLLQLKPDEFTPITTSKASTPSAKKDETAKETTKATTPCASTLTEADKIEIKLWKTYENSKYNYSFKYPETWQGNLGPVNDKVVLNDNEALITFYFYSGIPTGFEGFTFDTKKSVEVACEQTEKVYFKGLPPGGENFRIIYTGFTKNGTDHVVWINYRYVGASISSDIVEDYDLILKTIEFK</sequence>
<keyword evidence="1" id="KW-0812">Transmembrane</keyword>
<keyword evidence="1" id="KW-0472">Membrane</keyword>
<name>A0A1G1W4U3_9BACT</name>
<organism evidence="2 3">
    <name type="scientific">Candidatus Woykebacteria bacterium GWA1_44_8</name>
    <dbReference type="NCBI Taxonomy" id="1802591"/>
    <lineage>
        <taxon>Bacteria</taxon>
        <taxon>Candidatus Woykeibacteriota</taxon>
    </lineage>
</organism>
<keyword evidence="1" id="KW-1133">Transmembrane helix</keyword>
<evidence type="ECO:0000313" key="2">
    <source>
        <dbReference type="EMBL" id="OGY22678.1"/>
    </source>
</evidence>
<reference evidence="2 3" key="1">
    <citation type="journal article" date="2016" name="Nat. Commun.">
        <title>Thousands of microbial genomes shed light on interconnected biogeochemical processes in an aquifer system.</title>
        <authorList>
            <person name="Anantharaman K."/>
            <person name="Brown C.T."/>
            <person name="Hug L.A."/>
            <person name="Sharon I."/>
            <person name="Castelle C.J."/>
            <person name="Probst A.J."/>
            <person name="Thomas B.C."/>
            <person name="Singh A."/>
            <person name="Wilkins M.J."/>
            <person name="Karaoz U."/>
            <person name="Brodie E.L."/>
            <person name="Williams K.H."/>
            <person name="Hubbard S.S."/>
            <person name="Banfield J.F."/>
        </authorList>
    </citation>
    <scope>NUCLEOTIDE SEQUENCE [LARGE SCALE GENOMIC DNA]</scope>
</reference>
<accession>A0A1G1W4U3</accession>